<gene>
    <name evidence="1" type="ORF">OSB1V03_LOCUS7295</name>
</gene>
<dbReference type="Pfam" id="PF13561">
    <property type="entry name" value="adh_short_C2"/>
    <property type="match status" value="1"/>
</dbReference>
<dbReference type="Gene3D" id="3.40.50.720">
    <property type="entry name" value="NAD(P)-binding Rossmann-like Domain"/>
    <property type="match status" value="1"/>
</dbReference>
<dbReference type="EMBL" id="OC858793">
    <property type="protein sequence ID" value="CAD7626863.1"/>
    <property type="molecule type" value="Genomic_DNA"/>
</dbReference>
<evidence type="ECO:0000313" key="1">
    <source>
        <dbReference type="EMBL" id="CAD7626863.1"/>
    </source>
</evidence>
<sequence length="905" mass="102401">MLGLLSYRSIGVSAVDYVGNTTKCNALFPVYVRQRRDTSVCITHLNARLNETVLKAFYSTNIKLYNIERASVTVYPVNELPHFNRMNHMHGVNKLFSPVIDAKLIVLLPRPYQSDCRQYSDGSAGNGDPKSRSECMVEAMARQERHTCGHNRYWSWSRLAPNESIRDIVNRINTSDAQTDCYVRPDPRALHRECKIGCDYYERSVAWSNSNLNAHHAASSIKLMQISFLCKRYVSMVWRLFPKMSIVDYLCSAGGLMGMYLGLSIESALTLVINKSQTYVRRLTNQTNPVMYRKITPICKSLQISSVMVCLVLMVRIPALVFPIRVKDYYINNNKLNRGNLLINYAFKSVLRVNDLELFKRNVYDYSQSVVACYFEFAGGERVNCPTHNTSIYFSGSKTSLIYNTFFMHDSGVTTKLRAKLLSKNFLRVAIDHKSANISTLSVYAMNEWHQGYLVDLNAEYNIMFTRQSFHQLRRPTYRCLTENITLFINGWHYWRINECIKRRVYPINNCYPLYNYHYIVDIENDIVRSGRQFCSHRYHNKTYFWSMLKQCQQSILDTCLYRPIGLHALKVRDGLPGVTRVNLIPTRYFEPVISEQLATDLMDVWYNMGGTIGVCYAISNDVFKDMKSDHDFTGKVVLTTGSSSGIGEGIVKLFSLLGANVVVTGRKVSEISRVAKEAQQLSPKKLKPLEVVADVGKSDDLKRLLNETIKTYGKLDVLVNNAGIGQFIGIRDPNLMSVFDKTIHINLRSFLELIQLSVPYLDQTNGTIISISSIAAFKPYINIMSKQSALGLAYQASKAGVDVMSRALALELGPKIRVNVINPGPVITNFFNNNPMANPKAAEKLFSNMMSKITMKRLGSALDIAKGVVYLASPDAAFITGANLVIDGVLSSKILSRVLTQDNI</sequence>
<dbReference type="InterPro" id="IPR036291">
    <property type="entry name" value="NAD(P)-bd_dom_sf"/>
</dbReference>
<dbReference type="AlphaFoldDB" id="A0A7R9KRI9"/>
<dbReference type="PRINTS" id="PR00081">
    <property type="entry name" value="GDHRDH"/>
</dbReference>
<dbReference type="EMBL" id="CAJPIZ010004218">
    <property type="protein sequence ID" value="CAG2107293.1"/>
    <property type="molecule type" value="Genomic_DNA"/>
</dbReference>
<name>A0A7R9KRI9_9ACAR</name>
<reference evidence="1" key="1">
    <citation type="submission" date="2020-11" db="EMBL/GenBank/DDBJ databases">
        <authorList>
            <person name="Tran Van P."/>
        </authorList>
    </citation>
    <scope>NUCLEOTIDE SEQUENCE</scope>
</reference>
<protein>
    <submittedName>
        <fullName evidence="1">Uncharacterized protein</fullName>
    </submittedName>
</protein>
<evidence type="ECO:0000313" key="2">
    <source>
        <dbReference type="Proteomes" id="UP000759131"/>
    </source>
</evidence>
<dbReference type="PANTHER" id="PTHR43975">
    <property type="entry name" value="ZGC:101858"/>
    <property type="match status" value="1"/>
</dbReference>
<dbReference type="FunFam" id="3.40.50.720:FF:000084">
    <property type="entry name" value="Short-chain dehydrogenase reductase"/>
    <property type="match status" value="1"/>
</dbReference>
<dbReference type="SUPFAM" id="SSF51735">
    <property type="entry name" value="NAD(P)-binding Rossmann-fold domains"/>
    <property type="match status" value="1"/>
</dbReference>
<dbReference type="PANTHER" id="PTHR43975:SF2">
    <property type="entry name" value="EG:BACR7A4.14 PROTEIN-RELATED"/>
    <property type="match status" value="1"/>
</dbReference>
<dbReference type="InterPro" id="IPR002347">
    <property type="entry name" value="SDR_fam"/>
</dbReference>
<accession>A0A7R9KRI9</accession>
<dbReference type="Proteomes" id="UP000759131">
    <property type="component" value="Unassembled WGS sequence"/>
</dbReference>
<organism evidence="1">
    <name type="scientific">Medioppia subpectinata</name>
    <dbReference type="NCBI Taxonomy" id="1979941"/>
    <lineage>
        <taxon>Eukaryota</taxon>
        <taxon>Metazoa</taxon>
        <taxon>Ecdysozoa</taxon>
        <taxon>Arthropoda</taxon>
        <taxon>Chelicerata</taxon>
        <taxon>Arachnida</taxon>
        <taxon>Acari</taxon>
        <taxon>Acariformes</taxon>
        <taxon>Sarcoptiformes</taxon>
        <taxon>Oribatida</taxon>
        <taxon>Brachypylina</taxon>
        <taxon>Oppioidea</taxon>
        <taxon>Oppiidae</taxon>
        <taxon>Medioppia</taxon>
    </lineage>
</organism>
<keyword evidence="2" id="KW-1185">Reference proteome</keyword>
<dbReference type="OrthoDB" id="417891at2759"/>
<dbReference type="PRINTS" id="PR00080">
    <property type="entry name" value="SDRFAMILY"/>
</dbReference>
<proteinExistence type="predicted"/>